<dbReference type="Proteomes" id="UP000613030">
    <property type="component" value="Unassembled WGS sequence"/>
</dbReference>
<evidence type="ECO:0000313" key="2">
    <source>
        <dbReference type="Proteomes" id="UP000613030"/>
    </source>
</evidence>
<dbReference type="EMBL" id="JAERRB010000001">
    <property type="protein sequence ID" value="MBL0739781.1"/>
    <property type="molecule type" value="Genomic_DNA"/>
</dbReference>
<evidence type="ECO:0008006" key="3">
    <source>
        <dbReference type="Google" id="ProtNLM"/>
    </source>
</evidence>
<organism evidence="1 2">
    <name type="scientific">Chryseolinea lacunae</name>
    <dbReference type="NCBI Taxonomy" id="2801331"/>
    <lineage>
        <taxon>Bacteria</taxon>
        <taxon>Pseudomonadati</taxon>
        <taxon>Bacteroidota</taxon>
        <taxon>Cytophagia</taxon>
        <taxon>Cytophagales</taxon>
        <taxon>Fulvivirgaceae</taxon>
        <taxon>Chryseolinea</taxon>
    </lineage>
</organism>
<comment type="caution">
    <text evidence="1">The sequence shown here is derived from an EMBL/GenBank/DDBJ whole genome shotgun (WGS) entry which is preliminary data.</text>
</comment>
<name>A0ABS1KJZ8_9BACT</name>
<gene>
    <name evidence="1" type="ORF">JI741_01065</name>
</gene>
<reference evidence="1 2" key="1">
    <citation type="submission" date="2021-01" db="EMBL/GenBank/DDBJ databases">
        <title>Chryseolinea sp. Jin1 Genome sequencing and assembly.</title>
        <authorList>
            <person name="Kim I."/>
        </authorList>
    </citation>
    <scope>NUCLEOTIDE SEQUENCE [LARGE SCALE GENOMIC DNA]</scope>
    <source>
        <strain evidence="1 2">Jin1</strain>
    </source>
</reference>
<proteinExistence type="predicted"/>
<evidence type="ECO:0000313" key="1">
    <source>
        <dbReference type="EMBL" id="MBL0739781.1"/>
    </source>
</evidence>
<dbReference type="RefSeq" id="WP_202006750.1">
    <property type="nucleotide sequence ID" value="NZ_JAERRB010000001.1"/>
</dbReference>
<accession>A0ABS1KJZ8</accession>
<protein>
    <recommendedName>
        <fullName evidence="3">Tox-SHH domain-containing protein</fullName>
    </recommendedName>
</protein>
<keyword evidence="2" id="KW-1185">Reference proteome</keyword>
<sequence>MAHLKNNPNGRRKLKGHADDMVLKSYGDKTYLTKRADMSNVEWTDRQNNGRSLFAEAQAYASEFVKDPVRVAAYQKKIKPGQRVYNQVLAEYKRNHEAGW</sequence>